<sequence length="75" mass="8498">MEAGCKKYISDKGGHAHYQLVLPVVLLLVTKGFLRSRVRVNDATLKVMRFPRFAYSLDVYIVSIYEYEAGSSLGR</sequence>
<dbReference type="HOGENOM" id="CLU_2667353_0_0_10"/>
<name>G8TDQ0_NIAKG</name>
<feature type="transmembrane region" description="Helical" evidence="1">
    <location>
        <begin position="16"/>
        <end position="34"/>
    </location>
</feature>
<keyword evidence="1" id="KW-1133">Transmembrane helix</keyword>
<protein>
    <submittedName>
        <fullName evidence="2">Uncharacterized protein</fullName>
    </submittedName>
</protein>
<evidence type="ECO:0000313" key="2">
    <source>
        <dbReference type="EMBL" id="AEW01500.1"/>
    </source>
</evidence>
<dbReference type="Proteomes" id="UP000005438">
    <property type="component" value="Chromosome"/>
</dbReference>
<proteinExistence type="predicted"/>
<accession>G8TDQ0</accession>
<reference evidence="2 3" key="1">
    <citation type="submission" date="2011-12" db="EMBL/GenBank/DDBJ databases">
        <title>The complete genome of Niastella koreensis GR20-10.</title>
        <authorList>
            <consortium name="US DOE Joint Genome Institute (JGI-PGF)"/>
            <person name="Lucas S."/>
            <person name="Han J."/>
            <person name="Lapidus A."/>
            <person name="Bruce D."/>
            <person name="Goodwin L."/>
            <person name="Pitluck S."/>
            <person name="Peters L."/>
            <person name="Kyrpides N."/>
            <person name="Mavromatis K."/>
            <person name="Ivanova N."/>
            <person name="Mikhailova N."/>
            <person name="Davenport K."/>
            <person name="Saunders E."/>
            <person name="Detter J.C."/>
            <person name="Tapia R."/>
            <person name="Han C."/>
            <person name="Land M."/>
            <person name="Hauser L."/>
            <person name="Markowitz V."/>
            <person name="Cheng J.-F."/>
            <person name="Hugenholtz P."/>
            <person name="Woyke T."/>
            <person name="Wu D."/>
            <person name="Tindall B."/>
            <person name="Pomrenke H."/>
            <person name="Brambilla E."/>
            <person name="Klenk H.-P."/>
            <person name="Eisen J.A."/>
        </authorList>
    </citation>
    <scope>NUCLEOTIDE SEQUENCE [LARGE SCALE GENOMIC DNA]</scope>
    <source>
        <strain evidence="3">DSM 17620 / KACC 11465 / NBRC 106392 / GR20-10</strain>
    </source>
</reference>
<dbReference type="AlphaFoldDB" id="G8TDQ0"/>
<evidence type="ECO:0000256" key="1">
    <source>
        <dbReference type="SAM" id="Phobius"/>
    </source>
</evidence>
<keyword evidence="1" id="KW-0472">Membrane</keyword>
<gene>
    <name evidence="2" type="ordered locus">Niako_5263</name>
</gene>
<evidence type="ECO:0000313" key="3">
    <source>
        <dbReference type="Proteomes" id="UP000005438"/>
    </source>
</evidence>
<keyword evidence="1" id="KW-0812">Transmembrane</keyword>
<dbReference type="EMBL" id="CP003178">
    <property type="protein sequence ID" value="AEW01500.1"/>
    <property type="molecule type" value="Genomic_DNA"/>
</dbReference>
<dbReference type="KEGG" id="nko:Niako_5263"/>
<organism evidence="2 3">
    <name type="scientific">Niastella koreensis (strain DSM 17620 / KACC 11465 / NBRC 106392 / GR20-10)</name>
    <dbReference type="NCBI Taxonomy" id="700598"/>
    <lineage>
        <taxon>Bacteria</taxon>
        <taxon>Pseudomonadati</taxon>
        <taxon>Bacteroidota</taxon>
        <taxon>Chitinophagia</taxon>
        <taxon>Chitinophagales</taxon>
        <taxon>Chitinophagaceae</taxon>
        <taxon>Niastella</taxon>
    </lineage>
</organism>